<proteinExistence type="predicted"/>
<dbReference type="InterPro" id="IPR050704">
    <property type="entry name" value="Peptidase_C85-like"/>
</dbReference>
<dbReference type="SUPFAM" id="SSF54001">
    <property type="entry name" value="Cysteine proteinases"/>
    <property type="match status" value="1"/>
</dbReference>
<evidence type="ECO:0000259" key="1">
    <source>
        <dbReference type="PROSITE" id="PS50802"/>
    </source>
</evidence>
<dbReference type="Proteomes" id="UP000749559">
    <property type="component" value="Unassembled WGS sequence"/>
</dbReference>
<dbReference type="GO" id="GO:0004843">
    <property type="term" value="F:cysteine-type deubiquitinase activity"/>
    <property type="evidence" value="ECO:0007669"/>
    <property type="project" value="TreeGrafter"/>
</dbReference>
<dbReference type="Pfam" id="PF02338">
    <property type="entry name" value="OTU"/>
    <property type="match status" value="1"/>
</dbReference>
<dbReference type="PANTHER" id="PTHR12419">
    <property type="entry name" value="OTU DOMAIN CONTAINING PROTEIN"/>
    <property type="match status" value="1"/>
</dbReference>
<dbReference type="Gene3D" id="3.90.70.80">
    <property type="match status" value="1"/>
</dbReference>
<gene>
    <name evidence="2" type="ORF">OFUS_LOCUS22080</name>
</gene>
<protein>
    <recommendedName>
        <fullName evidence="1">OTU domain-containing protein</fullName>
    </recommendedName>
</protein>
<feature type="domain" description="OTU" evidence="1">
    <location>
        <begin position="23"/>
        <end position="176"/>
    </location>
</feature>
<dbReference type="GO" id="GO:0016579">
    <property type="term" value="P:protein deubiquitination"/>
    <property type="evidence" value="ECO:0007669"/>
    <property type="project" value="TreeGrafter"/>
</dbReference>
<accession>A0A8S4PV24</accession>
<keyword evidence="3" id="KW-1185">Reference proteome</keyword>
<evidence type="ECO:0000313" key="3">
    <source>
        <dbReference type="Proteomes" id="UP000749559"/>
    </source>
</evidence>
<dbReference type="InterPro" id="IPR003323">
    <property type="entry name" value="OTU_dom"/>
</dbReference>
<dbReference type="InterPro" id="IPR038765">
    <property type="entry name" value="Papain-like_cys_pep_sf"/>
</dbReference>
<dbReference type="EMBL" id="CAIIXF020000010">
    <property type="protein sequence ID" value="CAH1797865.1"/>
    <property type="molecule type" value="Genomic_DNA"/>
</dbReference>
<dbReference type="AlphaFoldDB" id="A0A8S4PV24"/>
<evidence type="ECO:0000313" key="2">
    <source>
        <dbReference type="EMBL" id="CAH1797865.1"/>
    </source>
</evidence>
<dbReference type="CDD" id="cd22744">
    <property type="entry name" value="OTU"/>
    <property type="match status" value="1"/>
</dbReference>
<name>A0A8S4PV24_OWEFU</name>
<reference evidence="2" key="1">
    <citation type="submission" date="2022-03" db="EMBL/GenBank/DDBJ databases">
        <authorList>
            <person name="Martin C."/>
        </authorList>
    </citation>
    <scope>NUCLEOTIDE SEQUENCE</scope>
</reference>
<dbReference type="OrthoDB" id="409956at2759"/>
<dbReference type="PROSITE" id="PS50802">
    <property type="entry name" value="OTU"/>
    <property type="match status" value="1"/>
</dbReference>
<sequence length="192" mass="21884">MTSPMFSIAQTRSMPLCNMFVLDEVVSIRGDGRCLFRALARAVGRETLTGTAETQAADRIRRELVDKFEAEREKWKERGRLAPIHMDWRYTSIDAEMEAMKKSTAEGGTLQLMIAAELLNFDIGLYQRCPKRKGSLNTLAEIDVFPCAGQTNRRIHLLYVPTRGGREGHYNLLKKCQKQRSMNDFFKQSSSS</sequence>
<organism evidence="2 3">
    <name type="scientific">Owenia fusiformis</name>
    <name type="common">Polychaete worm</name>
    <dbReference type="NCBI Taxonomy" id="6347"/>
    <lineage>
        <taxon>Eukaryota</taxon>
        <taxon>Metazoa</taxon>
        <taxon>Spiralia</taxon>
        <taxon>Lophotrochozoa</taxon>
        <taxon>Annelida</taxon>
        <taxon>Polychaeta</taxon>
        <taxon>Sedentaria</taxon>
        <taxon>Canalipalpata</taxon>
        <taxon>Sabellida</taxon>
        <taxon>Oweniida</taxon>
        <taxon>Oweniidae</taxon>
        <taxon>Owenia</taxon>
    </lineage>
</organism>
<comment type="caution">
    <text evidence="2">The sequence shown here is derived from an EMBL/GenBank/DDBJ whole genome shotgun (WGS) entry which is preliminary data.</text>
</comment>